<dbReference type="GO" id="GO:0051603">
    <property type="term" value="P:proteolysis involved in protein catabolic process"/>
    <property type="evidence" value="ECO:0007669"/>
    <property type="project" value="TreeGrafter"/>
</dbReference>
<evidence type="ECO:0000256" key="6">
    <source>
        <dbReference type="ARBA" id="ARBA00022833"/>
    </source>
</evidence>
<dbReference type="Gene3D" id="3.30.2010.10">
    <property type="entry name" value="Metalloproteases ('zincins'), catalytic domain"/>
    <property type="match status" value="1"/>
</dbReference>
<dbReference type="EMBL" id="PIQI01000011">
    <property type="protein sequence ID" value="PJZ06735.1"/>
    <property type="molecule type" value="Genomic_DNA"/>
</dbReference>
<evidence type="ECO:0000313" key="11">
    <source>
        <dbReference type="Proteomes" id="UP000232062"/>
    </source>
</evidence>
<sequence precursor="true">MFNRLKKSVLAALIPTLLLAPTLSVRADVSDNLPDMGTTAGSTLSINQELQIGDFYVRQLRASAPLINDPLLNQYINELGQRLVAHANSVRTPLHFFLIQNDELNAFAFFGGNVVLHSSLFRYTDNESQLASVMAHEISHVTQRHLARAMEEQKRTAPLTWVGALGSILLALASPQAGMAALTGTLAGTQQGMISFTQSNEQEADRIGIQVLQRAGFDPQAMPSFLQKLADQSRFSSKPPEILLTHPLPDSRLADARNRANQMRPVVVQSSEGFYMAKVRSLGMYATGRNQLTDDLLNEYAKGNSREQMASQYGKAVQFLQAKSFDNAKKIIAPMLAKQPDNVWFLDIMTDIDIGLNQSQLAISMLTNAKGSSTSPVLQLNLANAYVEAKQPANASRILNRYTFAHPDDVNAWDLLAQASAAQGLRDEELSARAEGLALNGQLDQAITTLSSASAQVPLGSLKQARYDARIDQFRELQKRFRQYQKG</sequence>
<feature type="binding site" evidence="8">
    <location>
        <position position="140"/>
    </location>
    <ligand>
        <name>Zn(2+)</name>
        <dbReference type="ChEBI" id="CHEBI:29105"/>
        <note>catalytic</note>
    </ligand>
</feature>
<keyword evidence="2 8" id="KW-0479">Metal-binding</keyword>
<comment type="caution">
    <text evidence="10">The sequence shown here is derived from an EMBL/GenBank/DDBJ whole genome shotgun (WGS) entry which is preliminary data.</text>
</comment>
<protein>
    <recommendedName>
        <fullName evidence="8">Beta-barrel assembly-enhancing protease</fullName>
        <ecNumber evidence="8">3.4.-.-</ecNumber>
    </recommendedName>
</protein>
<dbReference type="GO" id="GO:0008270">
    <property type="term" value="F:zinc ion binding"/>
    <property type="evidence" value="ECO:0007669"/>
    <property type="project" value="UniProtKB-UniRule"/>
</dbReference>
<comment type="function">
    <text evidence="8">Functions as both a chaperone and a metalloprotease. Maintains the integrity of the outer membrane by promoting either the assembly or the elimination of outer membrane proteins, depending on their folding state.</text>
</comment>
<accession>A0A2M9WGQ9</accession>
<evidence type="ECO:0000313" key="10">
    <source>
        <dbReference type="EMBL" id="PJZ06735.1"/>
    </source>
</evidence>
<feature type="domain" description="Peptidase M48" evidence="9">
    <location>
        <begin position="71"/>
        <end position="259"/>
    </location>
</feature>
<dbReference type="Gene3D" id="1.25.40.10">
    <property type="entry name" value="Tetratricopeptide repeat domain"/>
    <property type="match status" value="1"/>
</dbReference>
<dbReference type="STRING" id="1076549.HA45_15795"/>
<dbReference type="CDD" id="cd07333">
    <property type="entry name" value="M48C_bepA_like"/>
    <property type="match status" value="1"/>
</dbReference>
<keyword evidence="3 8" id="KW-0732">Signal</keyword>
<evidence type="ECO:0000256" key="4">
    <source>
        <dbReference type="ARBA" id="ARBA00022764"/>
    </source>
</evidence>
<name>A0A2M9WGQ9_9GAMM</name>
<keyword evidence="4 8" id="KW-0574">Periplasm</keyword>
<dbReference type="InterPro" id="IPR011990">
    <property type="entry name" value="TPR-like_helical_dom_sf"/>
</dbReference>
<keyword evidence="11" id="KW-1185">Reference proteome</keyword>
<dbReference type="InterPro" id="IPR030873">
    <property type="entry name" value="Protease_BepA"/>
</dbReference>
<evidence type="ECO:0000256" key="2">
    <source>
        <dbReference type="ARBA" id="ARBA00022723"/>
    </source>
</evidence>
<evidence type="ECO:0000256" key="5">
    <source>
        <dbReference type="ARBA" id="ARBA00022801"/>
    </source>
</evidence>
<keyword evidence="6 8" id="KW-0862">Zinc</keyword>
<dbReference type="PANTHER" id="PTHR22726:SF1">
    <property type="entry name" value="METALLOENDOPEPTIDASE OMA1, MITOCHONDRIAL"/>
    <property type="match status" value="1"/>
</dbReference>
<dbReference type="EC" id="3.4.-.-" evidence="8"/>
<evidence type="ECO:0000259" key="9">
    <source>
        <dbReference type="Pfam" id="PF01435"/>
    </source>
</evidence>
<feature type="binding site" evidence="8">
    <location>
        <position position="201"/>
    </location>
    <ligand>
        <name>Zn(2+)</name>
        <dbReference type="ChEBI" id="CHEBI:29105"/>
        <note>catalytic</note>
    </ligand>
</feature>
<evidence type="ECO:0000256" key="3">
    <source>
        <dbReference type="ARBA" id="ARBA00022729"/>
    </source>
</evidence>
<dbReference type="GO" id="GO:0042597">
    <property type="term" value="C:periplasmic space"/>
    <property type="evidence" value="ECO:0007669"/>
    <property type="project" value="UniProtKB-SubCell"/>
</dbReference>
<comment type="subcellular location">
    <subcellularLocation>
        <location evidence="8">Periplasm</location>
    </subcellularLocation>
</comment>
<gene>
    <name evidence="8" type="primary">bepA</name>
    <name evidence="10" type="ORF">PRCB_08485</name>
</gene>
<dbReference type="Proteomes" id="UP000232062">
    <property type="component" value="Unassembled WGS sequence"/>
</dbReference>
<dbReference type="GO" id="GO:0004222">
    <property type="term" value="F:metalloendopeptidase activity"/>
    <property type="evidence" value="ECO:0007669"/>
    <property type="project" value="InterPro"/>
</dbReference>
<dbReference type="InterPro" id="IPR001915">
    <property type="entry name" value="Peptidase_M48"/>
</dbReference>
<evidence type="ECO:0000256" key="8">
    <source>
        <dbReference type="HAMAP-Rule" id="MF_00997"/>
    </source>
</evidence>
<dbReference type="RefSeq" id="WP_100701253.1">
    <property type="nucleotide sequence ID" value="NZ_MLFP01000012.1"/>
</dbReference>
<feature type="binding site" evidence="8">
    <location>
        <position position="136"/>
    </location>
    <ligand>
        <name>Zn(2+)</name>
        <dbReference type="ChEBI" id="CHEBI:29105"/>
        <note>catalytic</note>
    </ligand>
</feature>
<feature type="chain" id="PRO_5015011738" description="Beta-barrel assembly-enhancing protease" evidence="8">
    <location>
        <begin position="28"/>
        <end position="487"/>
    </location>
</feature>
<dbReference type="GO" id="GO:0016020">
    <property type="term" value="C:membrane"/>
    <property type="evidence" value="ECO:0007669"/>
    <property type="project" value="InterPro"/>
</dbReference>
<keyword evidence="1 8" id="KW-0645">Protease</keyword>
<evidence type="ECO:0000256" key="1">
    <source>
        <dbReference type="ARBA" id="ARBA00022670"/>
    </source>
</evidence>
<feature type="active site" description="Proton donor" evidence="8">
    <location>
        <position position="205"/>
    </location>
</feature>
<dbReference type="Pfam" id="PF01435">
    <property type="entry name" value="Peptidase_M48"/>
    <property type="match status" value="1"/>
</dbReference>
<organism evidence="10 11">
    <name type="scientific">Pantoea rodasii</name>
    <dbReference type="NCBI Taxonomy" id="1076549"/>
    <lineage>
        <taxon>Bacteria</taxon>
        <taxon>Pseudomonadati</taxon>
        <taxon>Pseudomonadota</taxon>
        <taxon>Gammaproteobacteria</taxon>
        <taxon>Enterobacterales</taxon>
        <taxon>Erwiniaceae</taxon>
        <taxon>Pantoea</taxon>
    </lineage>
</organism>
<dbReference type="OrthoDB" id="9810445at2"/>
<dbReference type="AlphaFoldDB" id="A0A2M9WGQ9"/>
<feature type="active site" evidence="8">
    <location>
        <position position="137"/>
    </location>
</feature>
<reference evidence="10 11" key="1">
    <citation type="submission" date="2017-11" db="EMBL/GenBank/DDBJ databases">
        <title>The genome sequence of Pantoea rodasii DSM 26611.</title>
        <authorList>
            <person name="Gao J."/>
            <person name="Mao X."/>
            <person name="Sun J."/>
        </authorList>
    </citation>
    <scope>NUCLEOTIDE SEQUENCE [LARGE SCALE GENOMIC DNA]</scope>
    <source>
        <strain evidence="10 11">DSM 26611</strain>
    </source>
</reference>
<feature type="signal peptide" evidence="8">
    <location>
        <begin position="1"/>
        <end position="27"/>
    </location>
</feature>
<comment type="cofactor">
    <cofactor evidence="8">
        <name>Zn(2+)</name>
        <dbReference type="ChEBI" id="CHEBI:29105"/>
    </cofactor>
    <text evidence="8">Binds 1 zinc ion per subunit.</text>
</comment>
<dbReference type="InterPro" id="IPR051156">
    <property type="entry name" value="Mito/Outer_Membr_Metalloprot"/>
</dbReference>
<keyword evidence="5 8" id="KW-0378">Hydrolase</keyword>
<evidence type="ECO:0000256" key="7">
    <source>
        <dbReference type="ARBA" id="ARBA00023049"/>
    </source>
</evidence>
<dbReference type="SUPFAM" id="SSF48452">
    <property type="entry name" value="TPR-like"/>
    <property type="match status" value="1"/>
</dbReference>
<proteinExistence type="inferred from homology"/>
<dbReference type="Pfam" id="PF14559">
    <property type="entry name" value="TPR_19"/>
    <property type="match status" value="1"/>
</dbReference>
<comment type="similarity">
    <text evidence="8">Belongs to the peptidase M48 family. BepA subfamily.</text>
</comment>
<dbReference type="PANTHER" id="PTHR22726">
    <property type="entry name" value="METALLOENDOPEPTIDASE OMA1"/>
    <property type="match status" value="1"/>
</dbReference>
<dbReference type="HAMAP" id="MF_00997">
    <property type="entry name" value="Protease_BepA"/>
    <property type="match status" value="1"/>
</dbReference>
<keyword evidence="7 8" id="KW-0482">Metalloprotease</keyword>